<dbReference type="OrthoDB" id="439046at2759"/>
<reference evidence="1" key="1">
    <citation type="submission" date="2021-10" db="EMBL/GenBank/DDBJ databases">
        <authorList>
            <person name="Piombo E."/>
        </authorList>
    </citation>
    <scope>NUCLEOTIDE SEQUENCE</scope>
</reference>
<dbReference type="Gene3D" id="1.10.3290.10">
    <property type="entry name" value="Fido-like domain"/>
    <property type="match status" value="1"/>
</dbReference>
<gene>
    <name evidence="1" type="ORF">CRHIZ90672A_00010216</name>
</gene>
<evidence type="ECO:0000313" key="2">
    <source>
        <dbReference type="Proteomes" id="UP000696573"/>
    </source>
</evidence>
<organism evidence="1 2">
    <name type="scientific">Clonostachys rhizophaga</name>
    <dbReference type="NCBI Taxonomy" id="160324"/>
    <lineage>
        <taxon>Eukaryota</taxon>
        <taxon>Fungi</taxon>
        <taxon>Dikarya</taxon>
        <taxon>Ascomycota</taxon>
        <taxon>Pezizomycotina</taxon>
        <taxon>Sordariomycetes</taxon>
        <taxon>Hypocreomycetidae</taxon>
        <taxon>Hypocreales</taxon>
        <taxon>Bionectriaceae</taxon>
        <taxon>Clonostachys</taxon>
    </lineage>
</organism>
<proteinExistence type="predicted"/>
<comment type="caution">
    <text evidence="1">The sequence shown here is derived from an EMBL/GenBank/DDBJ whole genome shotgun (WGS) entry which is preliminary data.</text>
</comment>
<dbReference type="AlphaFoldDB" id="A0A9N9VBF8"/>
<name>A0A9N9VBF8_9HYPO</name>
<evidence type="ECO:0000313" key="1">
    <source>
        <dbReference type="EMBL" id="CAH0019498.1"/>
    </source>
</evidence>
<protein>
    <submittedName>
        <fullName evidence="1">Uncharacterized protein</fullName>
    </submittedName>
</protein>
<dbReference type="EMBL" id="CABFNQ020000555">
    <property type="protein sequence ID" value="CAH0019498.1"/>
    <property type="molecule type" value="Genomic_DNA"/>
</dbReference>
<keyword evidence="2" id="KW-1185">Reference proteome</keyword>
<sequence length="200" mass="22885">MASFHLGKSIRLKMAASLPGYGNIRIKSLDGVDKLLNIEMSEKYDYDIPDDIEPEALYEEFEYLIDKVAKMLKEQPANHDMFDQVLVETLATMVYGSNLIESAGAGFGITKRLCEAIFKSEEIREEIIERDNDYELLKQELKAKNLPHGFLAVLQSHREIIQHAKAARYMIQQVYLDGKDISEGIIMEAHRILTFKIDTD</sequence>
<dbReference type="Proteomes" id="UP000696573">
    <property type="component" value="Unassembled WGS sequence"/>
</dbReference>
<accession>A0A9N9VBF8</accession>
<dbReference type="InterPro" id="IPR036597">
    <property type="entry name" value="Fido-like_dom_sf"/>
</dbReference>